<reference evidence="7" key="2">
    <citation type="submission" date="2022-10" db="EMBL/GenBank/DDBJ databases">
        <authorList>
            <consortium name="ENA_rothamsted_submissions"/>
            <consortium name="culmorum"/>
            <person name="King R."/>
        </authorList>
    </citation>
    <scope>NUCLEOTIDE SEQUENCE</scope>
</reference>
<dbReference type="AlphaFoldDB" id="A0A9P0J7N9"/>
<feature type="transmembrane region" description="Helical" evidence="6">
    <location>
        <begin position="351"/>
        <end position="371"/>
    </location>
</feature>
<reference evidence="7" key="1">
    <citation type="submission" date="2022-02" db="EMBL/GenBank/DDBJ databases">
        <authorList>
            <person name="King R."/>
        </authorList>
    </citation>
    <scope>NUCLEOTIDE SEQUENCE</scope>
</reference>
<sequence>MDKVEIATKKSSNLGTLWDFILIEFNRGYSLENDEKEFSDRREKVYTFMKVPLEVERFIFYGICQCADSFLFVYTFLPLRVFVALKSLICSSLSKFKDKHNKIQLTAAEICDLLKMAVLIICFMMLVPLDTSMIYHLIKRQSVIKLYIFFNMLEVGDRLLSPFGQDILDALYWTATEPNTSQRKHFGVLLHFIIAVLYVLLHSILVLCQTTILNVAINSRHKALLPIMMSNNFIEFNGNVFKKFNKKTLFELSCSDVRERFHLFILLLMVVVQTIKEYKWTSVFTESFCELMLNCMYILVLEMIIDWLKHAFITKFNEINLSVYNDFILDFANDTVQSYYKKAFSDHSDLIARRMGLIPIPLGVVITKVLTRCVPFDELLMSIIILLSIFTCLFTLKIVNLVYILGTASKLIDLHKTPLLKNNFIMNDIVNTTIRPQNKDNKPSLLVEVPPLEHLPIIMNSNVDIQDSCLDTQVIEDIKKSDLSLSDSNLTMALNPNILSTK</sequence>
<evidence type="ECO:0000313" key="7">
    <source>
        <dbReference type="EMBL" id="CAH1731092.1"/>
    </source>
</evidence>
<dbReference type="PANTHER" id="PTHR13317">
    <property type="entry name" value="TRANSMEMBRANE ANTERIOR POSTERIOR TRANSFORMATION PROTEIN 1 HOMOLOG"/>
    <property type="match status" value="1"/>
</dbReference>
<dbReference type="InterPro" id="IPR008010">
    <property type="entry name" value="Tatp1"/>
</dbReference>
<protein>
    <recommendedName>
        <fullName evidence="9">Protein TAPT1 homolog</fullName>
    </recommendedName>
</protein>
<evidence type="ECO:0000256" key="6">
    <source>
        <dbReference type="SAM" id="Phobius"/>
    </source>
</evidence>
<keyword evidence="8" id="KW-1185">Reference proteome</keyword>
<feature type="transmembrane region" description="Helical" evidence="6">
    <location>
        <begin position="383"/>
        <end position="406"/>
    </location>
</feature>
<evidence type="ECO:0000313" key="8">
    <source>
        <dbReference type="Proteomes" id="UP001154329"/>
    </source>
</evidence>
<dbReference type="GO" id="GO:0005789">
    <property type="term" value="C:endoplasmic reticulum membrane"/>
    <property type="evidence" value="ECO:0007669"/>
    <property type="project" value="TreeGrafter"/>
</dbReference>
<organism evidence="7 8">
    <name type="scientific">Aphis gossypii</name>
    <name type="common">Cotton aphid</name>
    <dbReference type="NCBI Taxonomy" id="80765"/>
    <lineage>
        <taxon>Eukaryota</taxon>
        <taxon>Metazoa</taxon>
        <taxon>Ecdysozoa</taxon>
        <taxon>Arthropoda</taxon>
        <taxon>Hexapoda</taxon>
        <taxon>Insecta</taxon>
        <taxon>Pterygota</taxon>
        <taxon>Neoptera</taxon>
        <taxon>Paraneoptera</taxon>
        <taxon>Hemiptera</taxon>
        <taxon>Sternorrhyncha</taxon>
        <taxon>Aphidomorpha</taxon>
        <taxon>Aphidoidea</taxon>
        <taxon>Aphididae</taxon>
        <taxon>Aphidini</taxon>
        <taxon>Aphis</taxon>
        <taxon>Aphis</taxon>
    </lineage>
</organism>
<accession>A0A9P0J7N9</accession>
<dbReference type="Proteomes" id="UP001154329">
    <property type="component" value="Chromosome 3"/>
</dbReference>
<feature type="transmembrane region" description="Helical" evidence="6">
    <location>
        <begin position="188"/>
        <end position="217"/>
    </location>
</feature>
<evidence type="ECO:0000256" key="4">
    <source>
        <dbReference type="ARBA" id="ARBA00022989"/>
    </source>
</evidence>
<keyword evidence="4 6" id="KW-1133">Transmembrane helix</keyword>
<gene>
    <name evidence="7" type="ORF">APHIGO_LOCUS7881</name>
</gene>
<comment type="subcellular location">
    <subcellularLocation>
        <location evidence="1">Membrane</location>
        <topology evidence="1">Multi-pass membrane protein</topology>
    </subcellularLocation>
</comment>
<evidence type="ECO:0008006" key="9">
    <source>
        <dbReference type="Google" id="ProtNLM"/>
    </source>
</evidence>
<evidence type="ECO:0000256" key="1">
    <source>
        <dbReference type="ARBA" id="ARBA00004141"/>
    </source>
</evidence>
<dbReference type="PANTHER" id="PTHR13317:SF4">
    <property type="entry name" value="TRANSMEMBRANE ANTERIOR POSTERIOR TRANSFORMATION PROTEIN 1 HOMOLOG"/>
    <property type="match status" value="1"/>
</dbReference>
<dbReference type="GO" id="GO:0045724">
    <property type="term" value="P:positive regulation of cilium assembly"/>
    <property type="evidence" value="ECO:0007669"/>
    <property type="project" value="TreeGrafter"/>
</dbReference>
<evidence type="ECO:0000256" key="2">
    <source>
        <dbReference type="ARBA" id="ARBA00008803"/>
    </source>
</evidence>
<dbReference type="OrthoDB" id="29023at2759"/>
<comment type="similarity">
    <text evidence="2">Belongs to the TAPT1 family.</text>
</comment>
<dbReference type="GO" id="GO:0036064">
    <property type="term" value="C:ciliary basal body"/>
    <property type="evidence" value="ECO:0007669"/>
    <property type="project" value="TreeGrafter"/>
</dbReference>
<evidence type="ECO:0000256" key="3">
    <source>
        <dbReference type="ARBA" id="ARBA00022692"/>
    </source>
</evidence>
<dbReference type="EMBL" id="OU899036">
    <property type="protein sequence ID" value="CAH1731092.1"/>
    <property type="molecule type" value="Genomic_DNA"/>
</dbReference>
<evidence type="ECO:0000256" key="5">
    <source>
        <dbReference type="ARBA" id="ARBA00023136"/>
    </source>
</evidence>
<feature type="transmembrane region" description="Helical" evidence="6">
    <location>
        <begin position="116"/>
        <end position="138"/>
    </location>
</feature>
<proteinExistence type="inferred from homology"/>
<dbReference type="Pfam" id="PF05346">
    <property type="entry name" value="DUF747"/>
    <property type="match status" value="1"/>
</dbReference>
<keyword evidence="3 6" id="KW-0812">Transmembrane</keyword>
<keyword evidence="5 6" id="KW-0472">Membrane</keyword>
<name>A0A9P0J7N9_APHGO</name>